<feature type="domain" description="DUF4440" evidence="1">
    <location>
        <begin position="18"/>
        <end position="128"/>
    </location>
</feature>
<dbReference type="Proteomes" id="UP001501578">
    <property type="component" value="Unassembled WGS sequence"/>
</dbReference>
<reference evidence="2 3" key="1">
    <citation type="journal article" date="2019" name="Int. J. Syst. Evol. Microbiol.">
        <title>The Global Catalogue of Microorganisms (GCM) 10K type strain sequencing project: providing services to taxonomists for standard genome sequencing and annotation.</title>
        <authorList>
            <consortium name="The Broad Institute Genomics Platform"/>
            <consortium name="The Broad Institute Genome Sequencing Center for Infectious Disease"/>
            <person name="Wu L."/>
            <person name="Ma J."/>
        </authorList>
    </citation>
    <scope>NUCLEOTIDE SEQUENCE [LARGE SCALE GENOMIC DNA]</scope>
    <source>
        <strain evidence="2 3">JCM 11136</strain>
    </source>
</reference>
<gene>
    <name evidence="2" type="ORF">GCM10009560_65540</name>
</gene>
<comment type="caution">
    <text evidence="2">The sequence shown here is derived from an EMBL/GenBank/DDBJ whole genome shotgun (WGS) entry which is preliminary data.</text>
</comment>
<evidence type="ECO:0000259" key="1">
    <source>
        <dbReference type="Pfam" id="PF14534"/>
    </source>
</evidence>
<proteinExistence type="predicted"/>
<sequence>MSTTMPTEVPAAQQAAVATIAQRMIAAWAHHDADGFANLFIESGTLILPGVLRQGREDIRAFFKHAFENEFKGTQVTGKPISMRFFGPDVALLLSQGGVIAPGETEVADAQSIRASWFVVRVDDQWQLAAYQNSPMNTRLATPGS</sequence>
<evidence type="ECO:0000313" key="3">
    <source>
        <dbReference type="Proteomes" id="UP001501578"/>
    </source>
</evidence>
<accession>A0ABN1QW47</accession>
<name>A0ABN1QW47_9ACTN</name>
<dbReference type="NCBIfam" id="TIGR02246">
    <property type="entry name" value="SgcJ/EcaC family oxidoreductase"/>
    <property type="match status" value="1"/>
</dbReference>
<dbReference type="Gene3D" id="3.10.450.50">
    <property type="match status" value="1"/>
</dbReference>
<organism evidence="2 3">
    <name type="scientific">Nonomuraea longicatena</name>
    <dbReference type="NCBI Taxonomy" id="83682"/>
    <lineage>
        <taxon>Bacteria</taxon>
        <taxon>Bacillati</taxon>
        <taxon>Actinomycetota</taxon>
        <taxon>Actinomycetes</taxon>
        <taxon>Streptosporangiales</taxon>
        <taxon>Streptosporangiaceae</taxon>
        <taxon>Nonomuraea</taxon>
    </lineage>
</organism>
<dbReference type="EMBL" id="BAAAHQ010000042">
    <property type="protein sequence ID" value="GAA0948306.1"/>
    <property type="molecule type" value="Genomic_DNA"/>
</dbReference>
<dbReference type="SUPFAM" id="SSF54427">
    <property type="entry name" value="NTF2-like"/>
    <property type="match status" value="1"/>
</dbReference>
<dbReference type="InterPro" id="IPR011944">
    <property type="entry name" value="Steroid_delta5-4_isomerase"/>
</dbReference>
<keyword evidence="3" id="KW-1185">Reference proteome</keyword>
<dbReference type="InterPro" id="IPR027843">
    <property type="entry name" value="DUF4440"/>
</dbReference>
<dbReference type="RefSeq" id="WP_343954069.1">
    <property type="nucleotide sequence ID" value="NZ_BAAAHQ010000042.1"/>
</dbReference>
<dbReference type="Pfam" id="PF14534">
    <property type="entry name" value="DUF4440"/>
    <property type="match status" value="1"/>
</dbReference>
<protein>
    <recommendedName>
        <fullName evidence="1">DUF4440 domain-containing protein</fullName>
    </recommendedName>
</protein>
<evidence type="ECO:0000313" key="2">
    <source>
        <dbReference type="EMBL" id="GAA0948306.1"/>
    </source>
</evidence>
<dbReference type="InterPro" id="IPR032710">
    <property type="entry name" value="NTF2-like_dom_sf"/>
</dbReference>